<comment type="caution">
    <text evidence="2">The sequence shown here is derived from an EMBL/GenBank/DDBJ whole genome shotgun (WGS) entry which is preliminary data.</text>
</comment>
<dbReference type="AlphaFoldDB" id="A0A815AD98"/>
<evidence type="ECO:0000256" key="1">
    <source>
        <dbReference type="SAM" id="MobiDB-lite"/>
    </source>
</evidence>
<feature type="compositionally biased region" description="Basic residues" evidence="1">
    <location>
        <begin position="1"/>
        <end position="11"/>
    </location>
</feature>
<gene>
    <name evidence="2" type="ORF">RFH988_LOCUS27343</name>
</gene>
<name>A0A815AD98_9BILA</name>
<evidence type="ECO:0000313" key="2">
    <source>
        <dbReference type="EMBL" id="CAF1254363.1"/>
    </source>
</evidence>
<organism evidence="2 3">
    <name type="scientific">Rotaria sordida</name>
    <dbReference type="NCBI Taxonomy" id="392033"/>
    <lineage>
        <taxon>Eukaryota</taxon>
        <taxon>Metazoa</taxon>
        <taxon>Spiralia</taxon>
        <taxon>Gnathifera</taxon>
        <taxon>Rotifera</taxon>
        <taxon>Eurotatoria</taxon>
        <taxon>Bdelloidea</taxon>
        <taxon>Philodinida</taxon>
        <taxon>Philodinidae</taxon>
        <taxon>Rotaria</taxon>
    </lineage>
</organism>
<accession>A0A815AD98</accession>
<feature type="compositionally biased region" description="Acidic residues" evidence="1">
    <location>
        <begin position="92"/>
        <end position="110"/>
    </location>
</feature>
<evidence type="ECO:0000313" key="3">
    <source>
        <dbReference type="Proteomes" id="UP000663882"/>
    </source>
</evidence>
<feature type="region of interest" description="Disordered" evidence="1">
    <location>
        <begin position="1"/>
        <end position="21"/>
    </location>
</feature>
<reference evidence="2" key="1">
    <citation type="submission" date="2021-02" db="EMBL/GenBank/DDBJ databases">
        <authorList>
            <person name="Nowell W R."/>
        </authorList>
    </citation>
    <scope>NUCLEOTIDE SEQUENCE</scope>
</reference>
<dbReference type="EMBL" id="CAJNOO010002295">
    <property type="protein sequence ID" value="CAF1254363.1"/>
    <property type="molecule type" value="Genomic_DNA"/>
</dbReference>
<dbReference type="OrthoDB" id="10032755at2759"/>
<proteinExistence type="predicted"/>
<evidence type="ECO:0008006" key="4">
    <source>
        <dbReference type="Google" id="ProtNLM"/>
    </source>
</evidence>
<feature type="region of interest" description="Disordered" evidence="1">
    <location>
        <begin position="83"/>
        <end position="117"/>
    </location>
</feature>
<sequence length="275" mass="31592">MKRSPRRKTQPKKFTPTQSSINSAQNYLLRFEDNGELIVAKRSSIRSITEDKAIVGVGKKRRMATVEAKGSYSQCNVMYEQMTSDESNVTSEQEDILDQPNESEEDDSLSDDNNQSQIQIRLPLTQKRKLSSLIMDDSDGKNADQGLNLYREKDEVFCSTVMYNGKDLLTTRARDIYDFARQTLRILFTPKELNECILPPGRKHLARPALDAERFDKFHEAVRVKYRISALHYDSCYSKLIKPRLSDFLCDERKRQAKSLVQSSTAAENTFQALQ</sequence>
<dbReference type="Proteomes" id="UP000663882">
    <property type="component" value="Unassembled WGS sequence"/>
</dbReference>
<protein>
    <recommendedName>
        <fullName evidence="4">BEN domain-containing protein</fullName>
    </recommendedName>
</protein>